<proteinExistence type="predicted"/>
<protein>
    <recommendedName>
        <fullName evidence="3">Type IV toxin-antitoxin system AbiEi family antitoxin domain-containing protein</fullName>
    </recommendedName>
</protein>
<dbReference type="RefSeq" id="WP_016308653.1">
    <property type="nucleotide sequence ID" value="NZ_CAJTBT010000004.1"/>
</dbReference>
<dbReference type="EMBL" id="SSTJ01000002">
    <property type="protein sequence ID" value="THG38207.1"/>
    <property type="molecule type" value="Genomic_DNA"/>
</dbReference>
<reference evidence="1 2" key="1">
    <citation type="submission" date="2019-04" db="EMBL/GenBank/DDBJ databases">
        <title>Microbes associate with the intestines of laboratory mice.</title>
        <authorList>
            <person name="Navarre W."/>
            <person name="Wong E."/>
            <person name="Huang K.C."/>
            <person name="Tropini C."/>
            <person name="Ng K."/>
            <person name="Yu B."/>
        </authorList>
    </citation>
    <scope>NUCLEOTIDE SEQUENCE [LARGE SCALE GENOMIC DNA]</scope>
    <source>
        <strain evidence="1 2">NM80_B27</strain>
    </source>
</reference>
<evidence type="ECO:0000313" key="2">
    <source>
        <dbReference type="Proteomes" id="UP000308978"/>
    </source>
</evidence>
<name>A0A4V3WV42_9ACTN</name>
<evidence type="ECO:0008006" key="3">
    <source>
        <dbReference type="Google" id="ProtNLM"/>
    </source>
</evidence>
<dbReference type="Proteomes" id="UP000308978">
    <property type="component" value="Unassembled WGS sequence"/>
</dbReference>
<gene>
    <name evidence="1" type="ORF">E5986_01920</name>
</gene>
<sequence>MKLLEAEKRLRAFAGKKRAFRSRELGRVFDEDGEALRSTIRRLVDSGLLMRMARDLYWIDSLSNKGIPAIEELAAALRAGEFNYIGLESAASLWSVISQIPVDRITVVTTGREGEFKTPFGVIEFTHTAVSPNEILANTVDYPGHGLRLATKEYTVRGLLRARRSTHLIDWEEVEDDD</sequence>
<dbReference type="AlphaFoldDB" id="A0A4V3WV42"/>
<organism evidence="1 2">
    <name type="scientific">Adlercreutzia caecimuris</name>
    <dbReference type="NCBI Taxonomy" id="671266"/>
    <lineage>
        <taxon>Bacteria</taxon>
        <taxon>Bacillati</taxon>
        <taxon>Actinomycetota</taxon>
        <taxon>Coriobacteriia</taxon>
        <taxon>Eggerthellales</taxon>
        <taxon>Eggerthellaceae</taxon>
        <taxon>Adlercreutzia</taxon>
    </lineage>
</organism>
<dbReference type="InterPro" id="IPR059220">
    <property type="entry name" value="AbiEi"/>
</dbReference>
<evidence type="ECO:0000313" key="1">
    <source>
        <dbReference type="EMBL" id="THG38207.1"/>
    </source>
</evidence>
<dbReference type="NCBIfam" id="NF047376">
    <property type="entry name" value="TAA_AbiEi"/>
    <property type="match status" value="1"/>
</dbReference>
<comment type="caution">
    <text evidence="1">The sequence shown here is derived from an EMBL/GenBank/DDBJ whole genome shotgun (WGS) entry which is preliminary data.</text>
</comment>
<dbReference type="GeneID" id="82190045"/>
<accession>A0A4V3WV42</accession>